<dbReference type="EC" id="6.3.2.9" evidence="5 17"/>
<dbReference type="InterPro" id="IPR004101">
    <property type="entry name" value="Mur_ligase_C"/>
</dbReference>
<keyword evidence="22" id="KW-1185">Reference proteome</keyword>
<dbReference type="Gene3D" id="3.90.190.20">
    <property type="entry name" value="Mur ligase, C-terminal domain"/>
    <property type="match status" value="1"/>
</dbReference>
<dbReference type="SUPFAM" id="SSF51984">
    <property type="entry name" value="MurCD N-terminal domain"/>
    <property type="match status" value="1"/>
</dbReference>
<dbReference type="HAMAP" id="MF_00639">
    <property type="entry name" value="MurD"/>
    <property type="match status" value="1"/>
</dbReference>
<keyword evidence="17 18" id="KW-0132">Cell division</keyword>
<evidence type="ECO:0000313" key="22">
    <source>
        <dbReference type="Proteomes" id="UP000217561"/>
    </source>
</evidence>
<accession>A0ABX4HR25</accession>
<name>A0ABX4HR25_9BACI</name>
<keyword evidence="7 17" id="KW-0963">Cytoplasm</keyword>
<keyword evidence="11 17" id="KW-0133">Cell shape</keyword>
<dbReference type="RefSeq" id="WP_095822387.1">
    <property type="nucleotide sequence ID" value="NZ_NSGH01000014.1"/>
</dbReference>
<reference evidence="21 22" key="1">
    <citation type="submission" date="2017-08" db="EMBL/GenBank/DDBJ databases">
        <title>Salimicrobium alkalisoli sp. nov., isolated from saline alkaline soil.</title>
        <authorList>
            <person name="Zhang G."/>
            <person name="Xiong Q."/>
        </authorList>
    </citation>
    <scope>NUCLEOTIDE SEQUENCE [LARGE SCALE GENOMIC DNA]</scope>
    <source>
        <strain evidence="21 22">WN024</strain>
    </source>
</reference>
<evidence type="ECO:0000256" key="4">
    <source>
        <dbReference type="ARBA" id="ARBA00010416"/>
    </source>
</evidence>
<evidence type="ECO:0000256" key="9">
    <source>
        <dbReference type="ARBA" id="ARBA00022741"/>
    </source>
</evidence>
<dbReference type="SUPFAM" id="SSF53244">
    <property type="entry name" value="MurD-like peptide ligases, peptide-binding domain"/>
    <property type="match status" value="1"/>
</dbReference>
<comment type="similarity">
    <text evidence="4 17">Belongs to the MurCDEF family.</text>
</comment>
<keyword evidence="9 17" id="KW-0547">Nucleotide-binding</keyword>
<evidence type="ECO:0000256" key="5">
    <source>
        <dbReference type="ARBA" id="ARBA00012212"/>
    </source>
</evidence>
<keyword evidence="12 17" id="KW-0573">Peptidoglycan synthesis</keyword>
<evidence type="ECO:0000256" key="11">
    <source>
        <dbReference type="ARBA" id="ARBA00022960"/>
    </source>
</evidence>
<evidence type="ECO:0000259" key="20">
    <source>
        <dbReference type="Pfam" id="PF08245"/>
    </source>
</evidence>
<dbReference type="PANTHER" id="PTHR43692">
    <property type="entry name" value="UDP-N-ACETYLMURAMOYLALANINE--D-GLUTAMATE LIGASE"/>
    <property type="match status" value="1"/>
</dbReference>
<protein>
    <recommendedName>
        <fullName evidence="6 17">UDP-N-acetylmuramoylalanine--D-glutamate ligase</fullName>
        <ecNumber evidence="5 17">6.3.2.9</ecNumber>
    </recommendedName>
    <alternativeName>
        <fullName evidence="15 17">D-glutamic acid-adding enzyme</fullName>
    </alternativeName>
    <alternativeName>
        <fullName evidence="14 17">UDP-N-acetylmuramoyl-L-alanyl-D-glutamate synthetase</fullName>
    </alternativeName>
</protein>
<dbReference type="InterPro" id="IPR013221">
    <property type="entry name" value="Mur_ligase_cen"/>
</dbReference>
<evidence type="ECO:0000259" key="19">
    <source>
        <dbReference type="Pfam" id="PF02875"/>
    </source>
</evidence>
<comment type="function">
    <text evidence="1 17 18">Cell wall formation. Catalyzes the addition of glutamate to the nucleotide precursor UDP-N-acetylmuramoyl-L-alanine (UMA).</text>
</comment>
<evidence type="ECO:0000256" key="18">
    <source>
        <dbReference type="RuleBase" id="RU003664"/>
    </source>
</evidence>
<feature type="binding site" evidence="17">
    <location>
        <begin position="118"/>
        <end position="124"/>
    </location>
    <ligand>
        <name>ATP</name>
        <dbReference type="ChEBI" id="CHEBI:30616"/>
    </ligand>
</feature>
<dbReference type="InterPro" id="IPR036615">
    <property type="entry name" value="Mur_ligase_C_dom_sf"/>
</dbReference>
<comment type="subcellular location">
    <subcellularLocation>
        <location evidence="2 17 18">Cytoplasm</location>
    </subcellularLocation>
</comment>
<keyword evidence="8 17" id="KW-0436">Ligase</keyword>
<dbReference type="InterPro" id="IPR005762">
    <property type="entry name" value="MurD"/>
</dbReference>
<evidence type="ECO:0000256" key="17">
    <source>
        <dbReference type="HAMAP-Rule" id="MF_00639"/>
    </source>
</evidence>
<keyword evidence="17 18" id="KW-0131">Cell cycle</keyword>
<dbReference type="EMBL" id="NSGH01000014">
    <property type="protein sequence ID" value="PBB05312.1"/>
    <property type="molecule type" value="Genomic_DNA"/>
</dbReference>
<comment type="catalytic activity">
    <reaction evidence="16 17 18">
        <text>UDP-N-acetyl-alpha-D-muramoyl-L-alanine + D-glutamate + ATP = UDP-N-acetyl-alpha-D-muramoyl-L-alanyl-D-glutamate + ADP + phosphate + H(+)</text>
        <dbReference type="Rhea" id="RHEA:16429"/>
        <dbReference type="ChEBI" id="CHEBI:15378"/>
        <dbReference type="ChEBI" id="CHEBI:29986"/>
        <dbReference type="ChEBI" id="CHEBI:30616"/>
        <dbReference type="ChEBI" id="CHEBI:43474"/>
        <dbReference type="ChEBI" id="CHEBI:83898"/>
        <dbReference type="ChEBI" id="CHEBI:83900"/>
        <dbReference type="ChEBI" id="CHEBI:456216"/>
        <dbReference type="EC" id="6.3.2.9"/>
    </reaction>
</comment>
<dbReference type="NCBIfam" id="TIGR01087">
    <property type="entry name" value="murD"/>
    <property type="match status" value="1"/>
</dbReference>
<comment type="pathway">
    <text evidence="3 17 18">Cell wall biogenesis; peptidoglycan biosynthesis.</text>
</comment>
<evidence type="ECO:0000256" key="12">
    <source>
        <dbReference type="ARBA" id="ARBA00022984"/>
    </source>
</evidence>
<organism evidence="21 22">
    <name type="scientific">Salimicrobium humidisoli</name>
    <dbReference type="NCBI Taxonomy" id="2029857"/>
    <lineage>
        <taxon>Bacteria</taxon>
        <taxon>Bacillati</taxon>
        <taxon>Bacillota</taxon>
        <taxon>Bacilli</taxon>
        <taxon>Bacillales</taxon>
        <taxon>Bacillaceae</taxon>
        <taxon>Salimicrobium</taxon>
    </lineage>
</organism>
<evidence type="ECO:0000256" key="2">
    <source>
        <dbReference type="ARBA" id="ARBA00004496"/>
    </source>
</evidence>
<feature type="domain" description="Mur ligase central" evidence="20">
    <location>
        <begin position="116"/>
        <end position="289"/>
    </location>
</feature>
<dbReference type="Gene3D" id="3.40.1190.10">
    <property type="entry name" value="Mur-like, catalytic domain"/>
    <property type="match status" value="1"/>
</dbReference>
<evidence type="ECO:0000256" key="10">
    <source>
        <dbReference type="ARBA" id="ARBA00022840"/>
    </source>
</evidence>
<evidence type="ECO:0000256" key="16">
    <source>
        <dbReference type="ARBA" id="ARBA00047632"/>
    </source>
</evidence>
<dbReference type="Pfam" id="PF02875">
    <property type="entry name" value="Mur_ligase_C"/>
    <property type="match status" value="1"/>
</dbReference>
<sequence>MKHLKGFPYKKALVVGLAKSGFAAADLLHTSGIDVKVNDLNADSTGEQAVKLEDAGIPLITGSHPFELLEDREVVIKNPGIPYENEMIMEASRRNIPVITEVELVTYLHDGPIIGITGSNGKTTTTTLVHRMLEEDGKNVQVAGNIGDVACEVARKTGAEDTMVIELSSFQLLGIDKLRLHTAVWLNIFDSHLDYHKTRENYIEAKSRIMKNQLEEDSFIFNKDDIVVSTFREKSVAAAVPFTVEENDRGASADGNHVYFDGEIVAERKKIVLVGEHNLQNCLAAVAACKSAGVTNEAIQAVLYSFQGVEHRLQYVEEKKERYFYNDSKATNIRATSYALEAFENPVILLAGGLDRGNSFDGLAPYLNNVKHLVVFGETSAKLEEVAGELNIPCTPVDSMEEAVVMAYRNSEEKDVILLSPACASWDQYRTFEERGNKFVEAVNNL</sequence>
<dbReference type="Gene3D" id="3.40.50.720">
    <property type="entry name" value="NAD(P)-binding Rossmann-like Domain"/>
    <property type="match status" value="1"/>
</dbReference>
<dbReference type="InterPro" id="IPR036565">
    <property type="entry name" value="Mur-like_cat_sf"/>
</dbReference>
<dbReference type="SUPFAM" id="SSF53623">
    <property type="entry name" value="MurD-like peptide ligases, catalytic domain"/>
    <property type="match status" value="1"/>
</dbReference>
<comment type="caution">
    <text evidence="21">The sequence shown here is derived from an EMBL/GenBank/DDBJ whole genome shotgun (WGS) entry which is preliminary data.</text>
</comment>
<feature type="domain" description="Mur ligase C-terminal" evidence="19">
    <location>
        <begin position="311"/>
        <end position="423"/>
    </location>
</feature>
<evidence type="ECO:0000313" key="21">
    <source>
        <dbReference type="EMBL" id="PBB05312.1"/>
    </source>
</evidence>
<dbReference type="Pfam" id="PF21799">
    <property type="entry name" value="MurD-like_N"/>
    <property type="match status" value="1"/>
</dbReference>
<evidence type="ECO:0000256" key="8">
    <source>
        <dbReference type="ARBA" id="ARBA00022598"/>
    </source>
</evidence>
<proteinExistence type="inferred from homology"/>
<evidence type="ECO:0000256" key="3">
    <source>
        <dbReference type="ARBA" id="ARBA00004752"/>
    </source>
</evidence>
<evidence type="ECO:0000256" key="14">
    <source>
        <dbReference type="ARBA" id="ARBA00030398"/>
    </source>
</evidence>
<dbReference type="GO" id="GO:0016874">
    <property type="term" value="F:ligase activity"/>
    <property type="evidence" value="ECO:0007669"/>
    <property type="project" value="UniProtKB-KW"/>
</dbReference>
<gene>
    <name evidence="17" type="primary">murD</name>
    <name evidence="21" type="ORF">CKW00_09565</name>
</gene>
<evidence type="ECO:0000256" key="6">
    <source>
        <dbReference type="ARBA" id="ARBA00015655"/>
    </source>
</evidence>
<dbReference type="Pfam" id="PF08245">
    <property type="entry name" value="Mur_ligase_M"/>
    <property type="match status" value="1"/>
</dbReference>
<dbReference type="PANTHER" id="PTHR43692:SF1">
    <property type="entry name" value="UDP-N-ACETYLMURAMOYLALANINE--D-GLUTAMATE LIGASE"/>
    <property type="match status" value="1"/>
</dbReference>
<evidence type="ECO:0000256" key="1">
    <source>
        <dbReference type="ARBA" id="ARBA00002734"/>
    </source>
</evidence>
<keyword evidence="13 17" id="KW-0961">Cell wall biogenesis/degradation</keyword>
<keyword evidence="10 17" id="KW-0067">ATP-binding</keyword>
<evidence type="ECO:0000256" key="15">
    <source>
        <dbReference type="ARBA" id="ARBA00032324"/>
    </source>
</evidence>
<dbReference type="Proteomes" id="UP000217561">
    <property type="component" value="Unassembled WGS sequence"/>
</dbReference>
<evidence type="ECO:0000256" key="7">
    <source>
        <dbReference type="ARBA" id="ARBA00022490"/>
    </source>
</evidence>
<evidence type="ECO:0000256" key="13">
    <source>
        <dbReference type="ARBA" id="ARBA00023316"/>
    </source>
</evidence>